<evidence type="ECO:0000313" key="1">
    <source>
        <dbReference type="EMBL" id="MET3583733.1"/>
    </source>
</evidence>
<dbReference type="EMBL" id="JBEPMC010000021">
    <property type="protein sequence ID" value="MET3583733.1"/>
    <property type="molecule type" value="Genomic_DNA"/>
</dbReference>
<gene>
    <name evidence="1" type="ORF">ABID19_006798</name>
</gene>
<evidence type="ECO:0000313" key="2">
    <source>
        <dbReference type="Proteomes" id="UP001549204"/>
    </source>
</evidence>
<accession>A0ABV2GZL7</accession>
<protein>
    <submittedName>
        <fullName evidence="1">Uncharacterized protein</fullName>
    </submittedName>
</protein>
<reference evidence="1 2" key="1">
    <citation type="submission" date="2024-06" db="EMBL/GenBank/DDBJ databases">
        <title>Genomic Encyclopedia of Type Strains, Phase IV (KMG-IV): sequencing the most valuable type-strain genomes for metagenomic binning, comparative biology and taxonomic classification.</title>
        <authorList>
            <person name="Goeker M."/>
        </authorList>
    </citation>
    <scope>NUCLEOTIDE SEQUENCE [LARGE SCALE GENOMIC DNA]</scope>
    <source>
        <strain evidence="1 2">DSM 100022</strain>
    </source>
</reference>
<name>A0ABV2GZL7_9HYPH</name>
<proteinExistence type="predicted"/>
<keyword evidence="2" id="KW-1185">Reference proteome</keyword>
<comment type="caution">
    <text evidence="1">The sequence shown here is derived from an EMBL/GenBank/DDBJ whole genome shotgun (WGS) entry which is preliminary data.</text>
</comment>
<sequence length="50" mass="5628">MLGRHTDARKFVRFPAPMHGSAETIAVLTVRASKNRKDLTAARRPLGRRL</sequence>
<dbReference type="Proteomes" id="UP001549204">
    <property type="component" value="Unassembled WGS sequence"/>
</dbReference>
<organism evidence="1 2">
    <name type="scientific">Mesorhizobium robiniae</name>
    <dbReference type="NCBI Taxonomy" id="559315"/>
    <lineage>
        <taxon>Bacteria</taxon>
        <taxon>Pseudomonadati</taxon>
        <taxon>Pseudomonadota</taxon>
        <taxon>Alphaproteobacteria</taxon>
        <taxon>Hyphomicrobiales</taxon>
        <taxon>Phyllobacteriaceae</taxon>
        <taxon>Mesorhizobium</taxon>
    </lineage>
</organism>